<proteinExistence type="predicted"/>
<dbReference type="Proteomes" id="UP001221142">
    <property type="component" value="Unassembled WGS sequence"/>
</dbReference>
<dbReference type="EMBL" id="JARKIF010000030">
    <property type="protein sequence ID" value="KAJ7612591.1"/>
    <property type="molecule type" value="Genomic_DNA"/>
</dbReference>
<dbReference type="AlphaFoldDB" id="A0AAD7B6Y4"/>
<keyword evidence="2" id="KW-1185">Reference proteome</keyword>
<dbReference type="SUPFAM" id="SSF52047">
    <property type="entry name" value="RNI-like"/>
    <property type="match status" value="1"/>
</dbReference>
<gene>
    <name evidence="1" type="ORF">FB45DRAFT_803165</name>
</gene>
<reference evidence="1" key="1">
    <citation type="submission" date="2023-03" db="EMBL/GenBank/DDBJ databases">
        <title>Massive genome expansion in bonnet fungi (Mycena s.s.) driven by repeated elements and novel gene families across ecological guilds.</title>
        <authorList>
            <consortium name="Lawrence Berkeley National Laboratory"/>
            <person name="Harder C.B."/>
            <person name="Miyauchi S."/>
            <person name="Viragh M."/>
            <person name="Kuo A."/>
            <person name="Thoen E."/>
            <person name="Andreopoulos B."/>
            <person name="Lu D."/>
            <person name="Skrede I."/>
            <person name="Drula E."/>
            <person name="Henrissat B."/>
            <person name="Morin E."/>
            <person name="Kohler A."/>
            <person name="Barry K."/>
            <person name="LaButti K."/>
            <person name="Morin E."/>
            <person name="Salamov A."/>
            <person name="Lipzen A."/>
            <person name="Mereny Z."/>
            <person name="Hegedus B."/>
            <person name="Baldrian P."/>
            <person name="Stursova M."/>
            <person name="Weitz H."/>
            <person name="Taylor A."/>
            <person name="Grigoriev I.V."/>
            <person name="Nagy L.G."/>
            <person name="Martin F."/>
            <person name="Kauserud H."/>
        </authorList>
    </citation>
    <scope>NUCLEOTIDE SEQUENCE</scope>
    <source>
        <strain evidence="1">9284</strain>
    </source>
</reference>
<dbReference type="InterPro" id="IPR032675">
    <property type="entry name" value="LRR_dom_sf"/>
</dbReference>
<organism evidence="1 2">
    <name type="scientific">Roridomyces roridus</name>
    <dbReference type="NCBI Taxonomy" id="1738132"/>
    <lineage>
        <taxon>Eukaryota</taxon>
        <taxon>Fungi</taxon>
        <taxon>Dikarya</taxon>
        <taxon>Basidiomycota</taxon>
        <taxon>Agaricomycotina</taxon>
        <taxon>Agaricomycetes</taxon>
        <taxon>Agaricomycetidae</taxon>
        <taxon>Agaricales</taxon>
        <taxon>Marasmiineae</taxon>
        <taxon>Mycenaceae</taxon>
        <taxon>Roridomyces</taxon>
    </lineage>
</organism>
<protein>
    <recommendedName>
        <fullName evidence="3">F-box domain-containing protein</fullName>
    </recommendedName>
</protein>
<evidence type="ECO:0000313" key="1">
    <source>
        <dbReference type="EMBL" id="KAJ7612591.1"/>
    </source>
</evidence>
<dbReference type="Gene3D" id="3.80.10.10">
    <property type="entry name" value="Ribonuclease Inhibitor"/>
    <property type="match status" value="1"/>
</dbReference>
<evidence type="ECO:0008006" key="3">
    <source>
        <dbReference type="Google" id="ProtNLM"/>
    </source>
</evidence>
<accession>A0AAD7B6Y4</accession>
<evidence type="ECO:0000313" key="2">
    <source>
        <dbReference type="Proteomes" id="UP001221142"/>
    </source>
</evidence>
<name>A0AAD7B6Y4_9AGAR</name>
<comment type="caution">
    <text evidence="1">The sequence shown here is derived from an EMBL/GenBank/DDBJ whole genome shotgun (WGS) entry which is preliminary data.</text>
</comment>
<sequence length="520" mass="58915">MHPCLKIPELVAPICSHLLPPPKSFDLWISAHEPTCPHQCHLAVLARTSTVFSSHALRLLWKSVPLIRLLFCLPSETYRLSYTKYHPKYIDSMTPRRSLKESDLEHLALYSQHVQYLFAFSLDADASAMFSSLRPWLSEKQFPLLRGISWGYEGGDFNFIDSFISPRITTLKISEDSPAASMLVSSIATRCPELTYLSCSNRTTSDAKASPVWECVRGLGRIRALHTELLDRDTFEHLSRLPSFEELSLIRLPADLPPPDTQPFFPQLAKLHLQDFDSAMRFFERGDHDQFPLAEFSLEMASAFSTADVVHQLLSVAAPKIIDSSLKEFIFGVGFGILEDSDRPNHVIRSSSLRLLLPFRNLTTVSFLSAAGVDLDDTTITDMARSWPHIERLQFESYFGTSRPRATLRSLEAFAQYCPHLTELTITFDATEIPPSQGEFRLEGLTRFHVEASPITTVRPVAEFISRVFPGLTSVGTLADILDDDEGWEENLVPEAFEYDVLWKKVEKALERYAERRQVS</sequence>